<feature type="non-terminal residue" evidence="2">
    <location>
        <position position="1"/>
    </location>
</feature>
<feature type="non-terminal residue" evidence="2">
    <location>
        <position position="74"/>
    </location>
</feature>
<dbReference type="AlphaFoldDB" id="A0A6J4SNI8"/>
<feature type="region of interest" description="Disordered" evidence="1">
    <location>
        <begin position="1"/>
        <end position="26"/>
    </location>
</feature>
<dbReference type="EMBL" id="CADCVR010000060">
    <property type="protein sequence ID" value="CAA9499306.1"/>
    <property type="molecule type" value="Genomic_DNA"/>
</dbReference>
<organism evidence="2">
    <name type="scientific">uncultured Solirubrobacteraceae bacterium</name>
    <dbReference type="NCBI Taxonomy" id="1162706"/>
    <lineage>
        <taxon>Bacteria</taxon>
        <taxon>Bacillati</taxon>
        <taxon>Actinomycetota</taxon>
        <taxon>Thermoleophilia</taxon>
        <taxon>Solirubrobacterales</taxon>
        <taxon>Solirubrobacteraceae</taxon>
        <taxon>environmental samples</taxon>
    </lineage>
</organism>
<accession>A0A6J4SNI8</accession>
<evidence type="ECO:0000256" key="1">
    <source>
        <dbReference type="SAM" id="MobiDB-lite"/>
    </source>
</evidence>
<evidence type="ECO:0000313" key="2">
    <source>
        <dbReference type="EMBL" id="CAA9499306.1"/>
    </source>
</evidence>
<sequence>GGRRHPATVVRGRLRPRPDRRAHARRRRAEALVRVLARARRADRADARRVTRGCIRGPRPTGPVSSGRRSGGTM</sequence>
<gene>
    <name evidence="2" type="ORF">AVDCRST_MAG53-1840</name>
</gene>
<feature type="compositionally biased region" description="Basic residues" evidence="1">
    <location>
        <begin position="1"/>
        <end position="15"/>
    </location>
</feature>
<feature type="region of interest" description="Disordered" evidence="1">
    <location>
        <begin position="41"/>
        <end position="74"/>
    </location>
</feature>
<proteinExistence type="predicted"/>
<reference evidence="2" key="1">
    <citation type="submission" date="2020-02" db="EMBL/GenBank/DDBJ databases">
        <authorList>
            <person name="Meier V. D."/>
        </authorList>
    </citation>
    <scope>NUCLEOTIDE SEQUENCE</scope>
    <source>
        <strain evidence="2">AVDCRST_MAG53</strain>
    </source>
</reference>
<protein>
    <submittedName>
        <fullName evidence="2">Uncharacterized protein</fullName>
    </submittedName>
</protein>
<name>A0A6J4SNI8_9ACTN</name>